<dbReference type="InterPro" id="IPR022615">
    <property type="entry name" value="NqrA_C_domain"/>
</dbReference>
<dbReference type="InterPro" id="IPR008703">
    <property type="entry name" value="NqrA"/>
</dbReference>
<feature type="domain" description="Na(+)-translocating NADH-quinone reductase subunit A C-terminal" evidence="10">
    <location>
        <begin position="265"/>
        <end position="311"/>
    </location>
</feature>
<dbReference type="EC" id="7.2.1.1" evidence="8"/>
<name>A0A369A3D5_9FLAO</name>
<comment type="subunit">
    <text evidence="8">Composed of six subunits; NqrA, NqrB, NqrC, NqrD, NqrE and NqrF.</text>
</comment>
<evidence type="ECO:0000256" key="5">
    <source>
        <dbReference type="ARBA" id="ARBA00023065"/>
    </source>
</evidence>
<evidence type="ECO:0000256" key="1">
    <source>
        <dbReference type="ARBA" id="ARBA00022448"/>
    </source>
</evidence>
<evidence type="ECO:0000256" key="8">
    <source>
        <dbReference type="HAMAP-Rule" id="MF_00425"/>
    </source>
</evidence>
<keyword evidence="4 8" id="KW-0915">Sodium</keyword>
<proteinExistence type="inferred from homology"/>
<evidence type="ECO:0000259" key="9">
    <source>
        <dbReference type="Pfam" id="PF05896"/>
    </source>
</evidence>
<dbReference type="EMBL" id="QPJS01000002">
    <property type="protein sequence ID" value="RCX03715.1"/>
    <property type="molecule type" value="Genomic_DNA"/>
</dbReference>
<evidence type="ECO:0000256" key="6">
    <source>
        <dbReference type="ARBA" id="ARBA00023075"/>
    </source>
</evidence>
<sequence>MNIRVKRGADINIAGAPEKAVLGKISSAVVAIKPDDFKFLYSKLSVREGDRVKVGSPVIFSKDDTRIVIPSPVSGEVVEVKRGEKRKILAIKIKADNNLEFENFGVADPKNLSRQEIIDKLLASGLWSLIRQRPYGCIANPDDMPKSIFISCVDTAPISADPLFIVKDKKNFLKVGLDAIKKLTDGKVHVTFSATEPNPDLFSGIIGDNVETHTVSGPHPAGNVGVHIHHIDPINKGEKVWYLYPQDLAQIGELFQTGQYNPKKIVALTGPMVKNPGYYETIAGASLSGLKEHLKGEDVRIISGNILTGVKQDEDGYLGFYDYTVSVLEENHEPEFLGWLLPGIGKFTIHRVLLNWFQNGKALPYNTKMNGEERAFVMTGEYEKVFPFDIYPVQLLKSIMVNDIDKMEQLGLYEVIEEDFALCEVVCTSKIPVQETVYKGLELLKKEVG</sequence>
<gene>
    <name evidence="8" type="primary">nqrA</name>
    <name evidence="12" type="ORF">DES35_102168</name>
</gene>
<keyword evidence="2 8" id="KW-1278">Translocase</keyword>
<feature type="domain" description="NqrA N-terminal barrel-sandwich hybrid" evidence="9">
    <location>
        <begin position="3"/>
        <end position="96"/>
    </location>
</feature>
<feature type="domain" description="NqrA second alpha/beta" evidence="11">
    <location>
        <begin position="112"/>
        <end position="259"/>
    </location>
</feature>
<dbReference type="Proteomes" id="UP000253517">
    <property type="component" value="Unassembled WGS sequence"/>
</dbReference>
<reference evidence="12 13" key="1">
    <citation type="submission" date="2018-07" db="EMBL/GenBank/DDBJ databases">
        <title>Genomic Encyclopedia of Type Strains, Phase IV (KMG-IV): sequencing the most valuable type-strain genomes for metagenomic binning, comparative biology and taxonomic classification.</title>
        <authorList>
            <person name="Goeker M."/>
        </authorList>
    </citation>
    <scope>NUCLEOTIDE SEQUENCE [LARGE SCALE GENOMIC DNA]</scope>
    <source>
        <strain evidence="12 13">DSM 21410</strain>
    </source>
</reference>
<dbReference type="PANTHER" id="PTHR37839">
    <property type="entry name" value="NA(+)-TRANSLOCATING NADH-QUINONE REDUCTASE SUBUNIT A"/>
    <property type="match status" value="1"/>
</dbReference>
<dbReference type="HAMAP" id="MF_00425">
    <property type="entry name" value="NqrA"/>
    <property type="match status" value="1"/>
</dbReference>
<dbReference type="AlphaFoldDB" id="A0A369A3D5"/>
<comment type="similarity">
    <text evidence="8">Belongs to the NqrA family.</text>
</comment>
<protein>
    <recommendedName>
        <fullName evidence="8">Na(+)-translocating NADH-quinone reductase subunit A</fullName>
        <shortName evidence="8">Na(+)-NQR subunit A</shortName>
        <shortName evidence="8">Na(+)-translocating NQR subunit A</shortName>
        <ecNumber evidence="8">7.2.1.1</ecNumber>
    </recommendedName>
    <alternativeName>
        <fullName evidence="8">NQR complex subunit A</fullName>
    </alternativeName>
    <alternativeName>
        <fullName evidence="8">NQR-1 subunit A</fullName>
    </alternativeName>
</protein>
<organism evidence="12 13">
    <name type="scientific">Schleiferia thermophila</name>
    <dbReference type="NCBI Taxonomy" id="884107"/>
    <lineage>
        <taxon>Bacteria</taxon>
        <taxon>Pseudomonadati</taxon>
        <taxon>Bacteroidota</taxon>
        <taxon>Flavobacteriia</taxon>
        <taxon>Flavobacteriales</taxon>
        <taxon>Schleiferiaceae</taxon>
        <taxon>Schleiferia</taxon>
    </lineage>
</organism>
<evidence type="ECO:0000256" key="2">
    <source>
        <dbReference type="ARBA" id="ARBA00022967"/>
    </source>
</evidence>
<keyword evidence="13" id="KW-1185">Reference proteome</keyword>
<dbReference type="RefSeq" id="WP_037359393.1">
    <property type="nucleotide sequence ID" value="NZ_BHZF01000002.1"/>
</dbReference>
<keyword evidence="5 8" id="KW-0406">Ion transport</keyword>
<evidence type="ECO:0000256" key="7">
    <source>
        <dbReference type="ARBA" id="ARBA00023201"/>
    </source>
</evidence>
<keyword evidence="6 8" id="KW-0830">Ubiquinone</keyword>
<dbReference type="GO" id="GO:0006814">
    <property type="term" value="P:sodium ion transport"/>
    <property type="evidence" value="ECO:0007669"/>
    <property type="project" value="UniProtKB-UniRule"/>
</dbReference>
<keyword evidence="3 8" id="KW-0520">NAD</keyword>
<evidence type="ECO:0000259" key="11">
    <source>
        <dbReference type="Pfam" id="PF24836"/>
    </source>
</evidence>
<comment type="caution">
    <text evidence="12">The sequence shown here is derived from an EMBL/GenBank/DDBJ whole genome shotgun (WGS) entry which is preliminary data.</text>
</comment>
<comment type="catalytic activity">
    <reaction evidence="8">
        <text>a ubiquinone + n Na(+)(in) + NADH + H(+) = a ubiquinol + n Na(+)(out) + NAD(+)</text>
        <dbReference type="Rhea" id="RHEA:47748"/>
        <dbReference type="Rhea" id="RHEA-COMP:9565"/>
        <dbReference type="Rhea" id="RHEA-COMP:9566"/>
        <dbReference type="ChEBI" id="CHEBI:15378"/>
        <dbReference type="ChEBI" id="CHEBI:16389"/>
        <dbReference type="ChEBI" id="CHEBI:17976"/>
        <dbReference type="ChEBI" id="CHEBI:29101"/>
        <dbReference type="ChEBI" id="CHEBI:57540"/>
        <dbReference type="ChEBI" id="CHEBI:57945"/>
        <dbReference type="EC" id="7.2.1.1"/>
    </reaction>
</comment>
<keyword evidence="1 8" id="KW-0813">Transport</keyword>
<dbReference type="Pfam" id="PF11973">
    <property type="entry name" value="NQRA_SLBB"/>
    <property type="match status" value="1"/>
</dbReference>
<evidence type="ECO:0000259" key="10">
    <source>
        <dbReference type="Pfam" id="PF11973"/>
    </source>
</evidence>
<comment type="function">
    <text evidence="8">NQR complex catalyzes the reduction of ubiquinone-1 to ubiquinol by two successive reactions, coupled with the transport of Na(+) ions from the cytoplasm to the periplasm. NqrA to NqrE are probably involved in the second step, the conversion of ubisemiquinone to ubiquinol.</text>
</comment>
<dbReference type="NCBIfam" id="NF003761">
    <property type="entry name" value="PRK05352.1-4"/>
    <property type="match status" value="1"/>
</dbReference>
<evidence type="ECO:0000256" key="3">
    <source>
        <dbReference type="ARBA" id="ARBA00023027"/>
    </source>
</evidence>
<dbReference type="GO" id="GO:0016655">
    <property type="term" value="F:oxidoreductase activity, acting on NAD(P)H, quinone or similar compound as acceptor"/>
    <property type="evidence" value="ECO:0007669"/>
    <property type="project" value="UniProtKB-UniRule"/>
</dbReference>
<evidence type="ECO:0000313" key="13">
    <source>
        <dbReference type="Proteomes" id="UP000253517"/>
    </source>
</evidence>
<dbReference type="InterPro" id="IPR056148">
    <property type="entry name" value="NQRA_2nd"/>
</dbReference>
<dbReference type="PANTHER" id="PTHR37839:SF1">
    <property type="entry name" value="NA(+)-TRANSLOCATING NADH-QUINONE REDUCTASE SUBUNIT A"/>
    <property type="match status" value="1"/>
</dbReference>
<accession>A0A369A3D5</accession>
<evidence type="ECO:0000313" key="12">
    <source>
        <dbReference type="EMBL" id="RCX03715.1"/>
    </source>
</evidence>
<dbReference type="NCBIfam" id="TIGR01936">
    <property type="entry name" value="nqrA"/>
    <property type="match status" value="1"/>
</dbReference>
<dbReference type="Pfam" id="PF05896">
    <property type="entry name" value="NQRA_N"/>
    <property type="match status" value="1"/>
</dbReference>
<dbReference type="InterPro" id="IPR056147">
    <property type="entry name" value="NQRA_N"/>
</dbReference>
<dbReference type="Pfam" id="PF24836">
    <property type="entry name" value="NQRA_2nd"/>
    <property type="match status" value="1"/>
</dbReference>
<evidence type="ECO:0000256" key="4">
    <source>
        <dbReference type="ARBA" id="ARBA00023053"/>
    </source>
</evidence>
<keyword evidence="7 8" id="KW-0739">Sodium transport</keyword>